<feature type="region of interest" description="Disordered" evidence="1">
    <location>
        <begin position="345"/>
        <end position="364"/>
    </location>
</feature>
<organism evidence="2 3">
    <name type="scientific">Labeo rohita</name>
    <name type="common">Indian major carp</name>
    <name type="synonym">Cyprinus rohita</name>
    <dbReference type="NCBI Taxonomy" id="84645"/>
    <lineage>
        <taxon>Eukaryota</taxon>
        <taxon>Metazoa</taxon>
        <taxon>Chordata</taxon>
        <taxon>Craniata</taxon>
        <taxon>Vertebrata</taxon>
        <taxon>Euteleostomi</taxon>
        <taxon>Actinopterygii</taxon>
        <taxon>Neopterygii</taxon>
        <taxon>Teleostei</taxon>
        <taxon>Ostariophysi</taxon>
        <taxon>Cypriniformes</taxon>
        <taxon>Cyprinidae</taxon>
        <taxon>Labeoninae</taxon>
        <taxon>Labeonini</taxon>
        <taxon>Labeo</taxon>
    </lineage>
</organism>
<feature type="region of interest" description="Disordered" evidence="1">
    <location>
        <begin position="145"/>
        <end position="188"/>
    </location>
</feature>
<evidence type="ECO:0000313" key="2">
    <source>
        <dbReference type="EMBL" id="KAI2657258.1"/>
    </source>
</evidence>
<sequence length="364" mass="40704">MWLRRWKLLLSLTYKKLLEVMAHATKILDLPWRLIASWMSDFSPAISLQLICAFHFFQVSTLRLRVGLAGGALHIMAVRQAYQAELLKDLDQGQGLSPEVMARLSGSLINSGDGGRRVALVASGWKVSGEVKEWSAAFERYIPQRSKSKPPSKLSERPGPSWSENWRQSQKVSVATHAPSPPRSLHTEVKRSWRKPYSAYIYFFSHANYASVEAMHEHGYMMMPPIEKMLTRCLSVVAVRQAYQADLLKDLDQGQGLSPKVVARLSVSLMNSGDGGCREASVDSGWKVQGEVKDQSAAFEGYILQQSKSKPRLNSLRGLANSGLRTGDRAGSKLHVRCDAKREKDLREVIQGNQAEHSRTAQEK</sequence>
<dbReference type="Proteomes" id="UP000830375">
    <property type="component" value="Unassembled WGS sequence"/>
</dbReference>
<keyword evidence="2" id="KW-0687">Ribonucleoprotein</keyword>
<protein>
    <submittedName>
        <fullName evidence="2">50S ribosomal protein L19</fullName>
    </submittedName>
</protein>
<reference evidence="2 3" key="1">
    <citation type="submission" date="2022-01" db="EMBL/GenBank/DDBJ databases">
        <title>A high-quality chromosome-level genome assembly of rohu carp, Labeo rohita.</title>
        <authorList>
            <person name="Arick M.A. II"/>
            <person name="Hsu C.-Y."/>
            <person name="Magbanua Z."/>
            <person name="Pechanova O."/>
            <person name="Grover C."/>
            <person name="Miller E."/>
            <person name="Thrash A."/>
            <person name="Ezzel L."/>
            <person name="Alam S."/>
            <person name="Benzie J."/>
            <person name="Hamilton M."/>
            <person name="Karsi A."/>
            <person name="Lawrence M.L."/>
            <person name="Peterson D.G."/>
        </authorList>
    </citation>
    <scope>NUCLEOTIDE SEQUENCE [LARGE SCALE GENOMIC DNA]</scope>
    <source>
        <strain evidence="3">BAU-BD-2019</strain>
        <tissue evidence="2">Blood</tissue>
    </source>
</reference>
<evidence type="ECO:0000256" key="1">
    <source>
        <dbReference type="SAM" id="MobiDB-lite"/>
    </source>
</evidence>
<comment type="caution">
    <text evidence="2">The sequence shown here is derived from an EMBL/GenBank/DDBJ whole genome shotgun (WGS) entry which is preliminary data.</text>
</comment>
<keyword evidence="2" id="KW-0689">Ribosomal protein</keyword>
<proteinExistence type="predicted"/>
<gene>
    <name evidence="2" type="ORF">H4Q32_030256</name>
</gene>
<feature type="compositionally biased region" description="Polar residues" evidence="1">
    <location>
        <begin position="162"/>
        <end position="173"/>
    </location>
</feature>
<accession>A0ABQ8M2Z2</accession>
<dbReference type="EMBL" id="JACTAM010000014">
    <property type="protein sequence ID" value="KAI2657258.1"/>
    <property type="molecule type" value="Genomic_DNA"/>
</dbReference>
<evidence type="ECO:0000313" key="3">
    <source>
        <dbReference type="Proteomes" id="UP000830375"/>
    </source>
</evidence>
<name>A0ABQ8M2Z2_LABRO</name>
<dbReference type="GO" id="GO:0005840">
    <property type="term" value="C:ribosome"/>
    <property type="evidence" value="ECO:0007669"/>
    <property type="project" value="UniProtKB-KW"/>
</dbReference>
<keyword evidence="3" id="KW-1185">Reference proteome</keyword>